<dbReference type="GO" id="GO:0007129">
    <property type="term" value="P:homologous chromosome pairing at meiosis"/>
    <property type="evidence" value="ECO:0007669"/>
    <property type="project" value="TreeGrafter"/>
</dbReference>
<dbReference type="VEuPathDB" id="FungiDB:I303_07023"/>
<dbReference type="PANTHER" id="PTHR22663:SF17">
    <property type="entry name" value="RING FINGER PROTEIN NARYA-RELATED"/>
    <property type="match status" value="1"/>
</dbReference>
<dbReference type="KEGG" id="kdj:28970722"/>
<feature type="compositionally biased region" description="Low complexity" evidence="3">
    <location>
        <begin position="18"/>
        <end position="30"/>
    </location>
</feature>
<reference evidence="5" key="3">
    <citation type="submission" date="2024-02" db="EMBL/GenBank/DDBJ databases">
        <title>Comparative genomics of Cryptococcus and Kwoniella reveals pathogenesis evolution and contrasting modes of karyotype evolution via chromosome fusion or intercentromeric recombination.</title>
        <authorList>
            <person name="Coelho M.A."/>
            <person name="David-Palma M."/>
            <person name="Shea T."/>
            <person name="Bowers K."/>
            <person name="McGinley-Smith S."/>
            <person name="Mohammad A.W."/>
            <person name="Gnirke A."/>
            <person name="Yurkov A.M."/>
            <person name="Nowrousian M."/>
            <person name="Sun S."/>
            <person name="Cuomo C.A."/>
            <person name="Heitman J."/>
        </authorList>
    </citation>
    <scope>NUCLEOTIDE SEQUENCE</scope>
    <source>
        <strain evidence="5">CBS 10117</strain>
    </source>
</reference>
<sequence length="431" mass="48328">MSPKSRLPPIKVKATTKSGSGSSSIPSSEAGDSKGDGKKKKKEEEEEGSLPFLDQVYCNICNEPFFDGIAKGRVFSLTTCGHLVCDDEEHQHKEGTCTVCGKSKIHTVTMEEGNLQPAQEKFFYNPTTRLKVLEAEMTERLKEFQEKVAEMSSFRAIHSFQQKQHKRTKLVDKEKLDKAYAEIERLQNELDISITEGVELKQAMKELQARLDMPPPPIPNLVTTSNGQYANHHQAFGRASNFGQTLPTVHEADERSLPSKRQRIGSTEPESNLIPPSTPVPTRHLSVIGGRSYHAPQSPHPVLTHPSEEIHSYRSATPVTRQDLERYRYNSTPLNGGNPQAYSQGYVQGTGPIGRPISAAGNVYRAYNADEPYLRQPTPSLQHGAYQQDGYTPNDEYEQHRQDGYIDRADSNDRPRVSLNLSHKRPYPSQF</sequence>
<keyword evidence="6" id="KW-1185">Reference proteome</keyword>
<accession>A0A1A5ZWT4</accession>
<dbReference type="Proteomes" id="UP000078595">
    <property type="component" value="Chromosome 11"/>
</dbReference>
<protein>
    <submittedName>
        <fullName evidence="4">Uncharacterized protein</fullName>
    </submittedName>
</protein>
<dbReference type="EMBL" id="CP144540">
    <property type="protein sequence ID" value="WWC66030.1"/>
    <property type="molecule type" value="Genomic_DNA"/>
</dbReference>
<feature type="region of interest" description="Disordered" evidence="3">
    <location>
        <begin position="250"/>
        <end position="279"/>
    </location>
</feature>
<dbReference type="PANTHER" id="PTHR22663">
    <property type="entry name" value="RING FINGER PROTEIN NARYA-RELATED"/>
    <property type="match status" value="1"/>
</dbReference>
<dbReference type="OrthoDB" id="2564621at2759"/>
<name>A0A1A5ZWT4_9TREE</name>
<dbReference type="EMBL" id="KI894035">
    <property type="protein sequence ID" value="OBR82264.1"/>
    <property type="molecule type" value="Genomic_DNA"/>
</dbReference>
<feature type="region of interest" description="Disordered" evidence="3">
    <location>
        <begin position="1"/>
        <end position="47"/>
    </location>
</feature>
<feature type="compositionally biased region" description="Basic and acidic residues" evidence="3">
    <location>
        <begin position="397"/>
        <end position="416"/>
    </location>
</feature>
<evidence type="ECO:0000313" key="5">
    <source>
        <dbReference type="EMBL" id="WWC66030.1"/>
    </source>
</evidence>
<feature type="compositionally biased region" description="Basic residues" evidence="3">
    <location>
        <begin position="422"/>
        <end position="431"/>
    </location>
</feature>
<evidence type="ECO:0000256" key="2">
    <source>
        <dbReference type="SAM" id="Coils"/>
    </source>
</evidence>
<dbReference type="STRING" id="1296121.A0A1A5ZWT4"/>
<dbReference type="GO" id="GO:0007131">
    <property type="term" value="P:reciprocal meiotic recombination"/>
    <property type="evidence" value="ECO:0007669"/>
    <property type="project" value="InterPro"/>
</dbReference>
<feature type="coiled-coil region" evidence="2">
    <location>
        <begin position="169"/>
        <end position="196"/>
    </location>
</feature>
<dbReference type="AlphaFoldDB" id="A0A1A5ZWT4"/>
<evidence type="ECO:0000256" key="3">
    <source>
        <dbReference type="SAM" id="MobiDB-lite"/>
    </source>
</evidence>
<proteinExistence type="predicted"/>
<dbReference type="GO" id="GO:0016925">
    <property type="term" value="P:protein sumoylation"/>
    <property type="evidence" value="ECO:0007669"/>
    <property type="project" value="TreeGrafter"/>
</dbReference>
<dbReference type="InterPro" id="IPR042123">
    <property type="entry name" value="Zip3/RNF212-like"/>
</dbReference>
<dbReference type="GO" id="GO:0019789">
    <property type="term" value="F:SUMO transferase activity"/>
    <property type="evidence" value="ECO:0007669"/>
    <property type="project" value="InterPro"/>
</dbReference>
<reference evidence="4" key="1">
    <citation type="submission" date="2013-07" db="EMBL/GenBank/DDBJ databases">
        <title>The Genome Sequence of Cryptococcus dejecticola CBS10117.</title>
        <authorList>
            <consortium name="The Broad Institute Genome Sequencing Platform"/>
            <person name="Cuomo C."/>
            <person name="Litvintseva A."/>
            <person name="Chen Y."/>
            <person name="Heitman J."/>
            <person name="Sun S."/>
            <person name="Springer D."/>
            <person name="Dromer F."/>
            <person name="Young S.K."/>
            <person name="Zeng Q."/>
            <person name="Gargeya S."/>
            <person name="Fitzgerald M."/>
            <person name="Abouelleil A."/>
            <person name="Alvarado L."/>
            <person name="Berlin A.M."/>
            <person name="Chapman S.B."/>
            <person name="Dewar J."/>
            <person name="Goldberg J."/>
            <person name="Griggs A."/>
            <person name="Gujja S."/>
            <person name="Hansen M."/>
            <person name="Howarth C."/>
            <person name="Imamovic A."/>
            <person name="Larimer J."/>
            <person name="McCowan C."/>
            <person name="Murphy C."/>
            <person name="Pearson M."/>
            <person name="Priest M."/>
            <person name="Roberts A."/>
            <person name="Saif S."/>
            <person name="Shea T."/>
            <person name="Sykes S."/>
            <person name="Wortman J."/>
            <person name="Nusbaum C."/>
            <person name="Birren B."/>
        </authorList>
    </citation>
    <scope>NUCLEOTIDE SEQUENCE [LARGE SCALE GENOMIC DNA]</scope>
    <source>
        <strain evidence="4">CBS 10117</strain>
    </source>
</reference>
<evidence type="ECO:0000313" key="6">
    <source>
        <dbReference type="Proteomes" id="UP000078595"/>
    </source>
</evidence>
<evidence type="ECO:0000313" key="4">
    <source>
        <dbReference type="EMBL" id="OBR82264.1"/>
    </source>
</evidence>
<gene>
    <name evidence="4" type="ORF">I303_07023</name>
    <name evidence="5" type="ORF">I303_108652</name>
</gene>
<evidence type="ECO:0000256" key="1">
    <source>
        <dbReference type="ARBA" id="ARBA00023254"/>
    </source>
</evidence>
<reference evidence="5" key="2">
    <citation type="submission" date="2013-07" db="EMBL/GenBank/DDBJ databases">
        <authorList>
            <consortium name="The Broad Institute Genome Sequencing Platform"/>
            <person name="Cuomo C."/>
            <person name="Litvintseva A."/>
            <person name="Chen Y."/>
            <person name="Heitman J."/>
            <person name="Sun S."/>
            <person name="Springer D."/>
            <person name="Dromer F."/>
            <person name="Young S.K."/>
            <person name="Zeng Q."/>
            <person name="Gargeya S."/>
            <person name="Fitzgerald M."/>
            <person name="Abouelleil A."/>
            <person name="Alvarado L."/>
            <person name="Berlin A.M."/>
            <person name="Chapman S.B."/>
            <person name="Dewar J."/>
            <person name="Goldberg J."/>
            <person name="Griggs A."/>
            <person name="Gujja S."/>
            <person name="Hansen M."/>
            <person name="Howarth C."/>
            <person name="Imamovic A."/>
            <person name="Larimer J."/>
            <person name="McCowan C."/>
            <person name="Murphy C."/>
            <person name="Pearson M."/>
            <person name="Priest M."/>
            <person name="Roberts A."/>
            <person name="Saif S."/>
            <person name="Shea T."/>
            <person name="Sykes S."/>
            <person name="Wortman J."/>
            <person name="Nusbaum C."/>
            <person name="Birren B."/>
        </authorList>
    </citation>
    <scope>NUCLEOTIDE SEQUENCE</scope>
    <source>
        <strain evidence="5">CBS 10117</strain>
    </source>
</reference>
<keyword evidence="1" id="KW-0469">Meiosis</keyword>
<feature type="region of interest" description="Disordered" evidence="3">
    <location>
        <begin position="374"/>
        <end position="431"/>
    </location>
</feature>
<dbReference type="GeneID" id="28970722"/>
<organism evidence="4">
    <name type="scientific">Kwoniella dejecticola CBS 10117</name>
    <dbReference type="NCBI Taxonomy" id="1296121"/>
    <lineage>
        <taxon>Eukaryota</taxon>
        <taxon>Fungi</taxon>
        <taxon>Dikarya</taxon>
        <taxon>Basidiomycota</taxon>
        <taxon>Agaricomycotina</taxon>
        <taxon>Tremellomycetes</taxon>
        <taxon>Tremellales</taxon>
        <taxon>Cryptococcaceae</taxon>
        <taxon>Kwoniella</taxon>
    </lineage>
</organism>
<dbReference type="RefSeq" id="XP_018260106.1">
    <property type="nucleotide sequence ID" value="XM_018410297.1"/>
</dbReference>
<dbReference type="GO" id="GO:0000795">
    <property type="term" value="C:synaptonemal complex"/>
    <property type="evidence" value="ECO:0007669"/>
    <property type="project" value="InterPro"/>
</dbReference>
<keyword evidence="2" id="KW-0175">Coiled coil</keyword>